<dbReference type="InterPro" id="IPR011050">
    <property type="entry name" value="Pectin_lyase_fold/virulence"/>
</dbReference>
<dbReference type="InterPro" id="IPR012334">
    <property type="entry name" value="Pectin_lyas_fold"/>
</dbReference>
<evidence type="ECO:0000256" key="4">
    <source>
        <dbReference type="ARBA" id="ARBA00022801"/>
    </source>
</evidence>
<feature type="chain" id="PRO_5032268774" evidence="6">
    <location>
        <begin position="24"/>
        <end position="328"/>
    </location>
</feature>
<dbReference type="EMBL" id="SWLB01000002">
    <property type="protein sequence ID" value="KAF3340618.1"/>
    <property type="molecule type" value="Genomic_DNA"/>
</dbReference>
<dbReference type="Gene3D" id="1.20.140.40">
    <property type="entry name" value="Invertase/pectin methylesterase inhibitor family protein"/>
    <property type="match status" value="1"/>
</dbReference>
<dbReference type="Pfam" id="PF01095">
    <property type="entry name" value="Pectinesterase"/>
    <property type="match status" value="1"/>
</dbReference>
<keyword evidence="5" id="KW-0063">Aspartyl esterase</keyword>
<dbReference type="SUPFAM" id="SSF51126">
    <property type="entry name" value="Pectin lyase-like"/>
    <property type="match status" value="1"/>
</dbReference>
<evidence type="ECO:0000256" key="1">
    <source>
        <dbReference type="ARBA" id="ARBA00005184"/>
    </source>
</evidence>
<dbReference type="SMART" id="SM00856">
    <property type="entry name" value="PMEI"/>
    <property type="match status" value="1"/>
</dbReference>
<dbReference type="GO" id="GO:0004857">
    <property type="term" value="F:enzyme inhibitor activity"/>
    <property type="evidence" value="ECO:0007669"/>
    <property type="project" value="InterPro"/>
</dbReference>
<dbReference type="UniPathway" id="UPA00545">
    <property type="reaction ID" value="UER00823"/>
</dbReference>
<gene>
    <name evidence="8" type="ORF">FCM35_KLT09462</name>
</gene>
<feature type="domain" description="Pectinesterase inhibitor" evidence="7">
    <location>
        <begin position="26"/>
        <end position="181"/>
    </location>
</feature>
<sequence length="328" mass="35885">MARTLNLIVSLLLFLLTAKVSFADPSSPIPPSIACRSTPDPQFCKSVLPTMQNTSNSLYYYSRFSLLKSLSNAKKWYTKLQDYLNDHTNNARLSPAATSAIKDCLMLSGLNIEYLNSAIKTLNSTDSNTLLDPNVDTLQTLLSALLTNHQTCADGLVANSITIPSIYITDCSKFYSLSLALYTNAWNPNGTRNHFHNGFTTRKVLKNPNVKSMRPGGRRLLQAILVYGIAVVSKNGGSNYNTIGAAVAAAPKYLDGTKGYFLIYVMAGVYNEYISIARSQSYLMIVGGGIGRTVITGNRNAGPIWSTFSSATFGTLIHTYIILKIFLR</sequence>
<comment type="caution">
    <text evidence="8">The sequence shown here is derived from an EMBL/GenBank/DDBJ whole genome shotgun (WGS) entry which is preliminary data.</text>
</comment>
<comment type="similarity">
    <text evidence="2">In the N-terminal section; belongs to the PMEI family.</text>
</comment>
<evidence type="ECO:0000259" key="7">
    <source>
        <dbReference type="SMART" id="SM00856"/>
    </source>
</evidence>
<keyword evidence="4" id="KW-0378">Hydrolase</keyword>
<keyword evidence="9" id="KW-1185">Reference proteome</keyword>
<dbReference type="InterPro" id="IPR006501">
    <property type="entry name" value="Pectinesterase_inhib_dom"/>
</dbReference>
<dbReference type="OrthoDB" id="626480at2759"/>
<dbReference type="InterPro" id="IPR000070">
    <property type="entry name" value="Pectinesterase_cat"/>
</dbReference>
<evidence type="ECO:0000256" key="6">
    <source>
        <dbReference type="SAM" id="SignalP"/>
    </source>
</evidence>
<evidence type="ECO:0000256" key="2">
    <source>
        <dbReference type="ARBA" id="ARBA00006027"/>
    </source>
</evidence>
<protein>
    <submittedName>
        <fullName evidence="8">Pectinesterase/pectinesterase inhibitor 41</fullName>
    </submittedName>
</protein>
<feature type="signal peptide" evidence="6">
    <location>
        <begin position="1"/>
        <end position="23"/>
    </location>
</feature>
<keyword evidence="6" id="KW-0732">Signal</keyword>
<dbReference type="GO" id="GO:0042545">
    <property type="term" value="P:cell wall modification"/>
    <property type="evidence" value="ECO:0007669"/>
    <property type="project" value="InterPro"/>
</dbReference>
<evidence type="ECO:0000256" key="5">
    <source>
        <dbReference type="ARBA" id="ARBA00023085"/>
    </source>
</evidence>
<name>A0A833VY46_9POAL</name>
<dbReference type="GO" id="GO:0045490">
    <property type="term" value="P:pectin catabolic process"/>
    <property type="evidence" value="ECO:0007669"/>
    <property type="project" value="UniProtKB-UniPathway"/>
</dbReference>
<dbReference type="SUPFAM" id="SSF101148">
    <property type="entry name" value="Plant invertase/pectin methylesterase inhibitor"/>
    <property type="match status" value="1"/>
</dbReference>
<dbReference type="CDD" id="cd15798">
    <property type="entry name" value="PMEI-like_3"/>
    <property type="match status" value="1"/>
</dbReference>
<accession>A0A833VY46</accession>
<dbReference type="Pfam" id="PF04043">
    <property type="entry name" value="PMEI"/>
    <property type="match status" value="1"/>
</dbReference>
<comment type="pathway">
    <text evidence="1">Glycan metabolism; pectin degradation; 2-dehydro-3-deoxy-D-gluconate from pectin: step 1/5.</text>
</comment>
<dbReference type="Gene3D" id="2.160.20.10">
    <property type="entry name" value="Single-stranded right-handed beta-helix, Pectin lyase-like"/>
    <property type="match status" value="1"/>
</dbReference>
<organism evidence="8 9">
    <name type="scientific">Carex littledalei</name>
    <dbReference type="NCBI Taxonomy" id="544730"/>
    <lineage>
        <taxon>Eukaryota</taxon>
        <taxon>Viridiplantae</taxon>
        <taxon>Streptophyta</taxon>
        <taxon>Embryophyta</taxon>
        <taxon>Tracheophyta</taxon>
        <taxon>Spermatophyta</taxon>
        <taxon>Magnoliopsida</taxon>
        <taxon>Liliopsida</taxon>
        <taxon>Poales</taxon>
        <taxon>Cyperaceae</taxon>
        <taxon>Cyperoideae</taxon>
        <taxon>Cariceae</taxon>
        <taxon>Carex</taxon>
        <taxon>Carex subgen. Euthyceras</taxon>
    </lineage>
</organism>
<dbReference type="AlphaFoldDB" id="A0A833VY46"/>
<proteinExistence type="inferred from homology"/>
<dbReference type="PANTHER" id="PTHR31707">
    <property type="entry name" value="PECTINESTERASE"/>
    <property type="match status" value="1"/>
</dbReference>
<evidence type="ECO:0000256" key="3">
    <source>
        <dbReference type="ARBA" id="ARBA00007786"/>
    </source>
</evidence>
<evidence type="ECO:0000313" key="9">
    <source>
        <dbReference type="Proteomes" id="UP000623129"/>
    </source>
</evidence>
<evidence type="ECO:0000313" key="8">
    <source>
        <dbReference type="EMBL" id="KAF3340618.1"/>
    </source>
</evidence>
<dbReference type="GO" id="GO:0030599">
    <property type="term" value="F:pectinesterase activity"/>
    <property type="evidence" value="ECO:0007669"/>
    <property type="project" value="InterPro"/>
</dbReference>
<comment type="similarity">
    <text evidence="3">In the C-terminal section; belongs to the pectinesterase family.</text>
</comment>
<dbReference type="InterPro" id="IPR035513">
    <property type="entry name" value="Invertase/methylesterase_inhib"/>
</dbReference>
<reference evidence="8" key="1">
    <citation type="submission" date="2020-01" db="EMBL/GenBank/DDBJ databases">
        <title>Genome sequence of Kobresia littledalei, the first chromosome-level genome in the family Cyperaceae.</title>
        <authorList>
            <person name="Qu G."/>
        </authorList>
    </citation>
    <scope>NUCLEOTIDE SEQUENCE</scope>
    <source>
        <strain evidence="8">C.B.Clarke</strain>
        <tissue evidence="8">Leaf</tissue>
    </source>
</reference>
<dbReference type="Proteomes" id="UP000623129">
    <property type="component" value="Unassembled WGS sequence"/>
</dbReference>